<dbReference type="SUPFAM" id="SSF55486">
    <property type="entry name" value="Metalloproteases ('zincins'), catalytic domain"/>
    <property type="match status" value="1"/>
</dbReference>
<dbReference type="GO" id="GO:0004521">
    <property type="term" value="F:RNA endonuclease activity"/>
    <property type="evidence" value="ECO:0007669"/>
    <property type="project" value="UniProtKB-UniRule"/>
</dbReference>
<keyword evidence="6 7" id="KW-0862">Zinc</keyword>
<keyword evidence="4 7" id="KW-0255">Endonuclease</keyword>
<dbReference type="InterPro" id="IPR002036">
    <property type="entry name" value="YbeY"/>
</dbReference>
<dbReference type="Pfam" id="PF02130">
    <property type="entry name" value="YbeY"/>
    <property type="match status" value="1"/>
</dbReference>
<dbReference type="EC" id="3.1.-.-" evidence="7"/>
<dbReference type="Gene3D" id="3.40.390.30">
    <property type="entry name" value="Metalloproteases ('zincins'), catalytic domain"/>
    <property type="match status" value="1"/>
</dbReference>
<comment type="cofactor">
    <cofactor evidence="7">
        <name>Zn(2+)</name>
        <dbReference type="ChEBI" id="CHEBI:29105"/>
    </cofactor>
    <text evidence="7">Binds 1 zinc ion.</text>
</comment>
<dbReference type="PANTHER" id="PTHR46986">
    <property type="entry name" value="ENDORIBONUCLEASE YBEY, CHLOROPLASTIC"/>
    <property type="match status" value="1"/>
</dbReference>
<keyword evidence="2 7" id="KW-0540">Nuclease</keyword>
<dbReference type="InterPro" id="IPR023091">
    <property type="entry name" value="MetalPrtase_cat_dom_sf_prd"/>
</dbReference>
<dbReference type="InterPro" id="IPR020549">
    <property type="entry name" value="YbeY_CS"/>
</dbReference>
<comment type="subcellular location">
    <subcellularLocation>
        <location evidence="7">Cytoplasm</location>
    </subcellularLocation>
</comment>
<keyword evidence="9" id="KW-1185">Reference proteome</keyword>
<keyword evidence="3 7" id="KW-0479">Metal-binding</keyword>
<keyword evidence="5 7" id="KW-0378">Hydrolase</keyword>
<proteinExistence type="inferred from homology"/>
<keyword evidence="7" id="KW-0698">rRNA processing</keyword>
<keyword evidence="7" id="KW-0963">Cytoplasm</keyword>
<evidence type="ECO:0000256" key="3">
    <source>
        <dbReference type="ARBA" id="ARBA00022723"/>
    </source>
</evidence>
<dbReference type="HAMAP" id="MF_00009">
    <property type="entry name" value="Endoribonucl_YbeY"/>
    <property type="match status" value="1"/>
</dbReference>
<evidence type="ECO:0000256" key="7">
    <source>
        <dbReference type="HAMAP-Rule" id="MF_00009"/>
    </source>
</evidence>
<dbReference type="NCBIfam" id="TIGR00043">
    <property type="entry name" value="rRNA maturation RNase YbeY"/>
    <property type="match status" value="1"/>
</dbReference>
<name>A0A7J0BIX4_9BACT</name>
<accession>A0A7J0BIX4</accession>
<comment type="caution">
    <text evidence="8">The sequence shown here is derived from an EMBL/GenBank/DDBJ whole genome shotgun (WGS) entry which is preliminary data.</text>
</comment>
<gene>
    <name evidence="7 8" type="primary">ybeY</name>
    <name evidence="8" type="ORF">DSM101010T_20320</name>
</gene>
<reference evidence="8 9" key="1">
    <citation type="submission" date="2020-05" db="EMBL/GenBank/DDBJ databases">
        <title>Draft genome sequence of Desulfovibrio sp. strain HN2T.</title>
        <authorList>
            <person name="Ueno A."/>
            <person name="Tamazawa S."/>
            <person name="Tamamura S."/>
            <person name="Murakami T."/>
            <person name="Kiyama T."/>
            <person name="Inomata H."/>
            <person name="Amano Y."/>
            <person name="Miyakawa K."/>
            <person name="Tamaki H."/>
            <person name="Naganuma T."/>
            <person name="Kaneko K."/>
        </authorList>
    </citation>
    <scope>NUCLEOTIDE SEQUENCE [LARGE SCALE GENOMIC DNA]</scope>
    <source>
        <strain evidence="8 9">HN2</strain>
    </source>
</reference>
<evidence type="ECO:0000313" key="9">
    <source>
        <dbReference type="Proteomes" id="UP000503840"/>
    </source>
</evidence>
<dbReference type="GO" id="GO:0006364">
    <property type="term" value="P:rRNA processing"/>
    <property type="evidence" value="ECO:0007669"/>
    <property type="project" value="UniProtKB-UniRule"/>
</dbReference>
<protein>
    <recommendedName>
        <fullName evidence="7">Endoribonuclease YbeY</fullName>
        <ecNumber evidence="7">3.1.-.-</ecNumber>
    </recommendedName>
</protein>
<feature type="binding site" evidence="7">
    <location>
        <position position="126"/>
    </location>
    <ligand>
        <name>Zn(2+)</name>
        <dbReference type="ChEBI" id="CHEBI:29105"/>
        <note>catalytic</note>
    </ligand>
</feature>
<organism evidence="8 9">
    <name type="scientific">Desulfovibrio subterraneus</name>
    <dbReference type="NCBI Taxonomy" id="2718620"/>
    <lineage>
        <taxon>Bacteria</taxon>
        <taxon>Pseudomonadati</taxon>
        <taxon>Thermodesulfobacteriota</taxon>
        <taxon>Desulfovibrionia</taxon>
        <taxon>Desulfovibrionales</taxon>
        <taxon>Desulfovibrionaceae</taxon>
        <taxon>Desulfovibrio</taxon>
    </lineage>
</organism>
<sequence length="148" mass="15993">MMQIRKAHGLSWLLPVSRMELQVCVEAICAAIGHEGASLDLNLVDDAEIAELNSSFLGCDGPTNILSFPSADAESVKEMQKGWHMGWLALSLDTTVREAFLYQQDVTEHAIRLISHGVLHLAGYDHGEEMFDLTDKAAAGALSALATA</sequence>
<feature type="binding site" evidence="7">
    <location>
        <position position="120"/>
    </location>
    <ligand>
        <name>Zn(2+)</name>
        <dbReference type="ChEBI" id="CHEBI:29105"/>
        <note>catalytic</note>
    </ligand>
</feature>
<evidence type="ECO:0000256" key="2">
    <source>
        <dbReference type="ARBA" id="ARBA00022722"/>
    </source>
</evidence>
<dbReference type="RefSeq" id="WP_174405308.1">
    <property type="nucleotide sequence ID" value="NZ_BLVO01000013.1"/>
</dbReference>
<dbReference type="PANTHER" id="PTHR46986:SF1">
    <property type="entry name" value="ENDORIBONUCLEASE YBEY, CHLOROPLASTIC"/>
    <property type="match status" value="1"/>
</dbReference>
<evidence type="ECO:0000256" key="4">
    <source>
        <dbReference type="ARBA" id="ARBA00022759"/>
    </source>
</evidence>
<dbReference type="GO" id="GO:0005737">
    <property type="term" value="C:cytoplasm"/>
    <property type="evidence" value="ECO:0007669"/>
    <property type="project" value="UniProtKB-SubCell"/>
</dbReference>
<dbReference type="AlphaFoldDB" id="A0A7J0BIX4"/>
<dbReference type="GO" id="GO:0008270">
    <property type="term" value="F:zinc ion binding"/>
    <property type="evidence" value="ECO:0007669"/>
    <property type="project" value="UniProtKB-UniRule"/>
</dbReference>
<dbReference type="GO" id="GO:0004222">
    <property type="term" value="F:metalloendopeptidase activity"/>
    <property type="evidence" value="ECO:0007669"/>
    <property type="project" value="InterPro"/>
</dbReference>
<evidence type="ECO:0000256" key="6">
    <source>
        <dbReference type="ARBA" id="ARBA00022833"/>
    </source>
</evidence>
<dbReference type="Proteomes" id="UP000503840">
    <property type="component" value="Unassembled WGS sequence"/>
</dbReference>
<evidence type="ECO:0000313" key="8">
    <source>
        <dbReference type="EMBL" id="GFM33667.1"/>
    </source>
</evidence>
<comment type="similarity">
    <text evidence="1 7">Belongs to the endoribonuclease YbeY family.</text>
</comment>
<dbReference type="PROSITE" id="PS01306">
    <property type="entry name" value="UPF0054"/>
    <property type="match status" value="1"/>
</dbReference>
<dbReference type="EMBL" id="BLVO01000013">
    <property type="protein sequence ID" value="GFM33667.1"/>
    <property type="molecule type" value="Genomic_DNA"/>
</dbReference>
<evidence type="ECO:0000256" key="1">
    <source>
        <dbReference type="ARBA" id="ARBA00010875"/>
    </source>
</evidence>
<keyword evidence="7" id="KW-0690">Ribosome biogenesis</keyword>
<comment type="function">
    <text evidence="7">Single strand-specific metallo-endoribonuclease involved in late-stage 70S ribosome quality control and in maturation of the 3' terminus of the 16S rRNA.</text>
</comment>
<evidence type="ECO:0000256" key="5">
    <source>
        <dbReference type="ARBA" id="ARBA00022801"/>
    </source>
</evidence>
<feature type="binding site" evidence="7">
    <location>
        <position position="116"/>
    </location>
    <ligand>
        <name>Zn(2+)</name>
        <dbReference type="ChEBI" id="CHEBI:29105"/>
        <note>catalytic</note>
    </ligand>
</feature>